<keyword evidence="3" id="KW-1185">Reference proteome</keyword>
<sequence length="141" mass="15987">MNVTTIFKKIDPNYPQLKEIIATSIGNPTADKINTVLASYEKDGELIGAFISTQLVGCVGYTVNASHLVIRHLSVAKDFQNRKISSNLLHYILAFQGCHKLSASTDIEAKDFYEKLFFQCIKTESKFNRDRFECVYLKKTN</sequence>
<dbReference type="SUPFAM" id="SSF55729">
    <property type="entry name" value="Acyl-CoA N-acyltransferases (Nat)"/>
    <property type="match status" value="1"/>
</dbReference>
<evidence type="ECO:0000313" key="2">
    <source>
        <dbReference type="EMBL" id="ASK79121.1"/>
    </source>
</evidence>
<dbReference type="AlphaFoldDB" id="A0A220VFP3"/>
<gene>
    <name evidence="2" type="ORF">CF386_08605</name>
</gene>
<evidence type="ECO:0000259" key="1">
    <source>
        <dbReference type="PROSITE" id="PS51186"/>
    </source>
</evidence>
<accession>A0A220VFP3</accession>
<proteinExistence type="predicted"/>
<feature type="domain" description="N-acetyltransferase" evidence="1">
    <location>
        <begin position="5"/>
        <end position="141"/>
    </location>
</feature>
<dbReference type="InterPro" id="IPR000182">
    <property type="entry name" value="GNAT_dom"/>
</dbReference>
<dbReference type="InterPro" id="IPR016181">
    <property type="entry name" value="Acyl_CoA_acyltransferase"/>
</dbReference>
<name>A0A220VFP3_9GAMM</name>
<organism evidence="2 3">
    <name type="scientific">Paraphotobacterium marinum</name>
    <dbReference type="NCBI Taxonomy" id="1755811"/>
    <lineage>
        <taxon>Bacteria</taxon>
        <taxon>Pseudomonadati</taxon>
        <taxon>Pseudomonadota</taxon>
        <taxon>Gammaproteobacteria</taxon>
        <taxon>Vibrionales</taxon>
        <taxon>Vibrionaceae</taxon>
        <taxon>Paraphotobacterium</taxon>
    </lineage>
</organism>
<dbReference type="OrthoDB" id="9787920at2"/>
<dbReference type="PROSITE" id="PS51186">
    <property type="entry name" value="GNAT"/>
    <property type="match status" value="1"/>
</dbReference>
<dbReference type="EMBL" id="CP022356">
    <property type="protein sequence ID" value="ASK79121.1"/>
    <property type="molecule type" value="Genomic_DNA"/>
</dbReference>
<dbReference type="KEGG" id="pmai:CF386_08605"/>
<protein>
    <recommendedName>
        <fullName evidence="1">N-acetyltransferase domain-containing protein</fullName>
    </recommendedName>
</protein>
<dbReference type="Gene3D" id="3.40.630.30">
    <property type="match status" value="1"/>
</dbReference>
<dbReference type="Proteomes" id="UP000242175">
    <property type="component" value="Chromosome small"/>
</dbReference>
<reference evidence="2 3" key="1">
    <citation type="journal article" date="2016" name="Int. J. Syst. Evol. Microbiol.">
        <title>Paraphotobacterium marinum gen. nov., sp. nov., a member of the family Vibrionaceae, isolated from surface seawater.</title>
        <authorList>
            <person name="Huang Z."/>
            <person name="Dong C."/>
            <person name="Shao Z."/>
        </authorList>
    </citation>
    <scope>NUCLEOTIDE SEQUENCE [LARGE SCALE GENOMIC DNA]</scope>
    <source>
        <strain evidence="2 3">NSCS20N07D</strain>
    </source>
</reference>
<evidence type="ECO:0000313" key="3">
    <source>
        <dbReference type="Proteomes" id="UP000242175"/>
    </source>
</evidence>
<dbReference type="GO" id="GO:0016747">
    <property type="term" value="F:acyltransferase activity, transferring groups other than amino-acyl groups"/>
    <property type="evidence" value="ECO:0007669"/>
    <property type="project" value="InterPro"/>
</dbReference>
<dbReference type="RefSeq" id="WP_089074029.1">
    <property type="nucleotide sequence ID" value="NZ_CBCSAM010000002.1"/>
</dbReference>
<dbReference type="Pfam" id="PF13673">
    <property type="entry name" value="Acetyltransf_10"/>
    <property type="match status" value="1"/>
</dbReference>